<evidence type="ECO:0000256" key="5">
    <source>
        <dbReference type="ARBA" id="ARBA00023204"/>
    </source>
</evidence>
<dbReference type="GO" id="GO:0043590">
    <property type="term" value="C:bacterial nucleoid"/>
    <property type="evidence" value="ECO:0007669"/>
    <property type="project" value="TreeGrafter"/>
</dbReference>
<keyword evidence="10" id="KW-1185">Reference proteome</keyword>
<dbReference type="PANTHER" id="PTHR33991">
    <property type="entry name" value="DNA REPAIR PROTEIN RECO"/>
    <property type="match status" value="1"/>
</dbReference>
<evidence type="ECO:0000256" key="6">
    <source>
        <dbReference type="ARBA" id="ARBA00033409"/>
    </source>
</evidence>
<dbReference type="InterPro" id="IPR022572">
    <property type="entry name" value="DNA_rep/recomb_RecO_N"/>
</dbReference>
<dbReference type="NCBIfam" id="TIGR00613">
    <property type="entry name" value="reco"/>
    <property type="match status" value="1"/>
</dbReference>
<keyword evidence="4 7" id="KW-0233">DNA recombination</keyword>
<dbReference type="OrthoDB" id="9789152at2"/>
<dbReference type="PANTHER" id="PTHR33991:SF1">
    <property type="entry name" value="DNA REPAIR PROTEIN RECO"/>
    <property type="match status" value="1"/>
</dbReference>
<evidence type="ECO:0000259" key="8">
    <source>
        <dbReference type="Pfam" id="PF11967"/>
    </source>
</evidence>
<comment type="similarity">
    <text evidence="1 7">Belongs to the RecO family.</text>
</comment>
<keyword evidence="3 7" id="KW-0227">DNA damage</keyword>
<dbReference type="HAMAP" id="MF_00201">
    <property type="entry name" value="RecO"/>
    <property type="match status" value="1"/>
</dbReference>
<dbReference type="SUPFAM" id="SSF57863">
    <property type="entry name" value="ArfGap/RecO-like zinc finger"/>
    <property type="match status" value="1"/>
</dbReference>
<reference evidence="9 10" key="1">
    <citation type="submission" date="2016-11" db="EMBL/GenBank/DDBJ databases">
        <authorList>
            <person name="Jaros S."/>
            <person name="Januszkiewicz K."/>
            <person name="Wedrychowicz H."/>
        </authorList>
    </citation>
    <scope>NUCLEOTIDE SEQUENCE [LARGE SCALE GENOMIC DNA]</scope>
    <source>
        <strain evidence="9 10">DSM 26910</strain>
    </source>
</reference>
<dbReference type="RefSeq" id="WP_073001938.1">
    <property type="nucleotide sequence ID" value="NZ_FQUM01000005.1"/>
</dbReference>
<evidence type="ECO:0000256" key="3">
    <source>
        <dbReference type="ARBA" id="ARBA00022763"/>
    </source>
</evidence>
<proteinExistence type="inferred from homology"/>
<dbReference type="Proteomes" id="UP000184164">
    <property type="component" value="Unassembled WGS sequence"/>
</dbReference>
<keyword evidence="5 7" id="KW-0234">DNA repair</keyword>
<dbReference type="Pfam" id="PF02565">
    <property type="entry name" value="RecO_C"/>
    <property type="match status" value="1"/>
</dbReference>
<dbReference type="Gene3D" id="2.40.50.140">
    <property type="entry name" value="Nucleic acid-binding proteins"/>
    <property type="match status" value="1"/>
</dbReference>
<evidence type="ECO:0000313" key="9">
    <source>
        <dbReference type="EMBL" id="SHF41190.1"/>
    </source>
</evidence>
<dbReference type="GO" id="GO:0006310">
    <property type="term" value="P:DNA recombination"/>
    <property type="evidence" value="ECO:0007669"/>
    <property type="project" value="UniProtKB-UniRule"/>
</dbReference>
<organism evidence="9 10">
    <name type="scientific">Mariniphaga anaerophila</name>
    <dbReference type="NCBI Taxonomy" id="1484053"/>
    <lineage>
        <taxon>Bacteria</taxon>
        <taxon>Pseudomonadati</taxon>
        <taxon>Bacteroidota</taxon>
        <taxon>Bacteroidia</taxon>
        <taxon>Marinilabiliales</taxon>
        <taxon>Prolixibacteraceae</taxon>
        <taxon>Mariniphaga</taxon>
    </lineage>
</organism>
<sequence length="242" mass="28067">MLAATEGIILQSIKYGENSVIVNMYTREFGRQAYFVNITRGKKSKNKTGILQPLFLVSLVTYQKDSREVQRIKEIKNQPVYQNLPFDVTKSAQALFIAEILTKTLREQESAPELFLFIQNSLLFLDLAEKGVANFHLWFLFRLTEYLGFLPNTEKTGFEGWFDMRKGAVTPHEPPHPFFFHKEATEKLCELSSLKIQDLGLLKLSREMRAYLTSKLTEYYQLHFESLGEIRSLSVLHEIFTP</sequence>
<evidence type="ECO:0000256" key="1">
    <source>
        <dbReference type="ARBA" id="ARBA00007452"/>
    </source>
</evidence>
<evidence type="ECO:0000256" key="7">
    <source>
        <dbReference type="HAMAP-Rule" id="MF_00201"/>
    </source>
</evidence>
<name>A0A1M5BFK6_9BACT</name>
<evidence type="ECO:0000256" key="4">
    <source>
        <dbReference type="ARBA" id="ARBA00023172"/>
    </source>
</evidence>
<dbReference type="SUPFAM" id="SSF50249">
    <property type="entry name" value="Nucleic acid-binding proteins"/>
    <property type="match status" value="1"/>
</dbReference>
<dbReference type="InterPro" id="IPR037278">
    <property type="entry name" value="ARFGAP/RecO"/>
</dbReference>
<comment type="function">
    <text evidence="7">Involved in DNA repair and RecF pathway recombination.</text>
</comment>
<dbReference type="EMBL" id="FQUM01000005">
    <property type="protein sequence ID" value="SHF41190.1"/>
    <property type="molecule type" value="Genomic_DNA"/>
</dbReference>
<dbReference type="GO" id="GO:0006302">
    <property type="term" value="P:double-strand break repair"/>
    <property type="evidence" value="ECO:0007669"/>
    <property type="project" value="TreeGrafter"/>
</dbReference>
<dbReference type="AlphaFoldDB" id="A0A1M5BFK6"/>
<dbReference type="Pfam" id="PF11967">
    <property type="entry name" value="RecO_N"/>
    <property type="match status" value="1"/>
</dbReference>
<dbReference type="InterPro" id="IPR012340">
    <property type="entry name" value="NA-bd_OB-fold"/>
</dbReference>
<dbReference type="STRING" id="1484053.SAMN05444274_105123"/>
<gene>
    <name evidence="7" type="primary">recO</name>
    <name evidence="9" type="ORF">SAMN05444274_105123</name>
</gene>
<protein>
    <recommendedName>
        <fullName evidence="2 7">DNA repair protein RecO</fullName>
    </recommendedName>
    <alternativeName>
        <fullName evidence="6 7">Recombination protein O</fullName>
    </alternativeName>
</protein>
<dbReference type="InterPro" id="IPR042242">
    <property type="entry name" value="RecO_C"/>
</dbReference>
<evidence type="ECO:0000313" key="10">
    <source>
        <dbReference type="Proteomes" id="UP000184164"/>
    </source>
</evidence>
<accession>A0A1M5BFK6</accession>
<feature type="domain" description="DNA replication/recombination mediator RecO N-terminal" evidence="8">
    <location>
        <begin position="1"/>
        <end position="76"/>
    </location>
</feature>
<evidence type="ECO:0000256" key="2">
    <source>
        <dbReference type="ARBA" id="ARBA00021310"/>
    </source>
</evidence>
<dbReference type="Gene3D" id="1.20.1440.120">
    <property type="entry name" value="Recombination protein O, C-terminal domain"/>
    <property type="match status" value="1"/>
</dbReference>
<dbReference type="InterPro" id="IPR003717">
    <property type="entry name" value="RecO"/>
</dbReference>